<evidence type="ECO:0000256" key="7">
    <source>
        <dbReference type="ARBA" id="ARBA00023015"/>
    </source>
</evidence>
<accession>A0A8C9YLI1</accession>
<feature type="region of interest" description="Disordered" evidence="12">
    <location>
        <begin position="88"/>
        <end position="206"/>
    </location>
</feature>
<dbReference type="GO" id="GO:0008270">
    <property type="term" value="F:zinc ion binding"/>
    <property type="evidence" value="ECO:0007669"/>
    <property type="project" value="UniProtKB-KW"/>
</dbReference>
<comment type="subcellular location">
    <subcellularLocation>
        <location evidence="1">Nucleus</location>
    </subcellularLocation>
</comment>
<evidence type="ECO:0000313" key="15">
    <source>
        <dbReference type="Proteomes" id="UP000694568"/>
    </source>
</evidence>
<dbReference type="Pfam" id="PF00096">
    <property type="entry name" value="zf-C2H2"/>
    <property type="match status" value="6"/>
</dbReference>
<evidence type="ECO:0000256" key="5">
    <source>
        <dbReference type="ARBA" id="ARBA00022771"/>
    </source>
</evidence>
<feature type="domain" description="C2H2-type" evidence="13">
    <location>
        <begin position="239"/>
        <end position="266"/>
    </location>
</feature>
<dbReference type="GO" id="GO:0000978">
    <property type="term" value="F:RNA polymerase II cis-regulatory region sequence-specific DNA binding"/>
    <property type="evidence" value="ECO:0007669"/>
    <property type="project" value="TreeGrafter"/>
</dbReference>
<feature type="compositionally biased region" description="Basic and acidic residues" evidence="12">
    <location>
        <begin position="105"/>
        <end position="114"/>
    </location>
</feature>
<keyword evidence="7" id="KW-0805">Transcription regulation</keyword>
<gene>
    <name evidence="14" type="primary">LOC116058583</name>
</gene>
<dbReference type="PANTHER" id="PTHR23235:SF142">
    <property type="entry name" value="ZINC FINGER PROTEIN 384"/>
    <property type="match status" value="1"/>
</dbReference>
<dbReference type="Gene3D" id="3.30.160.60">
    <property type="entry name" value="Classic Zinc Finger"/>
    <property type="match status" value="7"/>
</dbReference>
<feature type="domain" description="C2H2-type" evidence="13">
    <location>
        <begin position="323"/>
        <end position="350"/>
    </location>
</feature>
<feature type="region of interest" description="Disordered" evidence="12">
    <location>
        <begin position="33"/>
        <end position="72"/>
    </location>
</feature>
<dbReference type="SMART" id="SM00355">
    <property type="entry name" value="ZnF_C2H2"/>
    <property type="match status" value="7"/>
</dbReference>
<evidence type="ECO:0000256" key="6">
    <source>
        <dbReference type="ARBA" id="ARBA00022833"/>
    </source>
</evidence>
<feature type="domain" description="C2H2-type" evidence="13">
    <location>
        <begin position="179"/>
        <end position="210"/>
    </location>
</feature>
<reference evidence="14" key="1">
    <citation type="submission" date="2025-08" db="UniProtKB">
        <authorList>
            <consortium name="Ensembl"/>
        </authorList>
    </citation>
    <scope>IDENTIFICATION</scope>
</reference>
<dbReference type="PROSITE" id="PS00028">
    <property type="entry name" value="ZINC_FINGER_C2H2_1"/>
    <property type="match status" value="6"/>
</dbReference>
<keyword evidence="3" id="KW-0479">Metal-binding</keyword>
<organism evidence="14 15">
    <name type="scientific">Sander lucioperca</name>
    <name type="common">Pike-perch</name>
    <name type="synonym">Perca lucioperca</name>
    <dbReference type="NCBI Taxonomy" id="283035"/>
    <lineage>
        <taxon>Eukaryota</taxon>
        <taxon>Metazoa</taxon>
        <taxon>Chordata</taxon>
        <taxon>Craniata</taxon>
        <taxon>Vertebrata</taxon>
        <taxon>Euteleostomi</taxon>
        <taxon>Actinopterygii</taxon>
        <taxon>Neopterygii</taxon>
        <taxon>Teleostei</taxon>
        <taxon>Neoteleostei</taxon>
        <taxon>Acanthomorphata</taxon>
        <taxon>Eupercaria</taxon>
        <taxon>Perciformes</taxon>
        <taxon>Percoidei</taxon>
        <taxon>Percidae</taxon>
        <taxon>Luciopercinae</taxon>
        <taxon>Sander</taxon>
    </lineage>
</organism>
<evidence type="ECO:0000256" key="8">
    <source>
        <dbReference type="ARBA" id="ARBA00023125"/>
    </source>
</evidence>
<feature type="domain" description="C2H2-type" evidence="13">
    <location>
        <begin position="267"/>
        <end position="294"/>
    </location>
</feature>
<evidence type="ECO:0000256" key="1">
    <source>
        <dbReference type="ARBA" id="ARBA00004123"/>
    </source>
</evidence>
<dbReference type="SUPFAM" id="SSF57667">
    <property type="entry name" value="beta-beta-alpha zinc fingers"/>
    <property type="match status" value="4"/>
</dbReference>
<evidence type="ECO:0000313" key="14">
    <source>
        <dbReference type="Ensembl" id="ENSSLUP00000027270.1"/>
    </source>
</evidence>
<evidence type="ECO:0000256" key="3">
    <source>
        <dbReference type="ARBA" id="ARBA00022723"/>
    </source>
</evidence>
<protein>
    <recommendedName>
        <fullName evidence="13">C2H2-type domain-containing protein</fullName>
    </recommendedName>
</protein>
<feature type="compositionally biased region" description="Basic and acidic residues" evidence="12">
    <location>
        <begin position="183"/>
        <end position="192"/>
    </location>
</feature>
<keyword evidence="4" id="KW-0677">Repeat</keyword>
<dbReference type="Proteomes" id="UP000694568">
    <property type="component" value="Unplaced"/>
</dbReference>
<dbReference type="GO" id="GO:0005634">
    <property type="term" value="C:nucleus"/>
    <property type="evidence" value="ECO:0007669"/>
    <property type="project" value="UniProtKB-SubCell"/>
</dbReference>
<dbReference type="InterPro" id="IPR036236">
    <property type="entry name" value="Znf_C2H2_sf"/>
</dbReference>
<dbReference type="FunFam" id="3.30.160.60:FF:002343">
    <property type="entry name" value="Zinc finger protein 33A"/>
    <property type="match status" value="1"/>
</dbReference>
<keyword evidence="9" id="KW-0804">Transcription</keyword>
<dbReference type="FunFam" id="3.30.160.60:FF:000264">
    <property type="entry name" value="Zinc finger protein 236"/>
    <property type="match status" value="3"/>
</dbReference>
<reference evidence="14" key="2">
    <citation type="submission" date="2025-09" db="UniProtKB">
        <authorList>
            <consortium name="Ensembl"/>
        </authorList>
    </citation>
    <scope>IDENTIFICATION</scope>
</reference>
<feature type="domain" description="C2H2-type" evidence="13">
    <location>
        <begin position="295"/>
        <end position="322"/>
    </location>
</feature>
<evidence type="ECO:0000256" key="10">
    <source>
        <dbReference type="ARBA" id="ARBA00023242"/>
    </source>
</evidence>
<dbReference type="FunFam" id="3.30.160.60:FF:000512">
    <property type="entry name" value="zinc finger protein 197 isoform X1"/>
    <property type="match status" value="1"/>
</dbReference>
<evidence type="ECO:0000259" key="13">
    <source>
        <dbReference type="PROSITE" id="PS50157"/>
    </source>
</evidence>
<evidence type="ECO:0000256" key="4">
    <source>
        <dbReference type="ARBA" id="ARBA00022737"/>
    </source>
</evidence>
<dbReference type="AlphaFoldDB" id="A0A8C9YLI1"/>
<dbReference type="FunFam" id="3.30.160.60:FF:001506">
    <property type="entry name" value="Zinc finger protein"/>
    <property type="match status" value="1"/>
</dbReference>
<proteinExistence type="inferred from homology"/>
<comment type="similarity">
    <text evidence="2">Belongs to the krueppel C2H2-type zinc-finger protein family.</text>
</comment>
<keyword evidence="6" id="KW-0862">Zinc</keyword>
<feature type="domain" description="C2H2-type" evidence="13">
    <location>
        <begin position="351"/>
        <end position="378"/>
    </location>
</feature>
<dbReference type="GeneTree" id="ENSGT01150000286959"/>
<feature type="domain" description="C2H2-type" evidence="13">
    <location>
        <begin position="211"/>
        <end position="238"/>
    </location>
</feature>
<feature type="compositionally biased region" description="Basic residues" evidence="12">
    <location>
        <begin position="197"/>
        <end position="206"/>
    </location>
</feature>
<evidence type="ECO:0000256" key="11">
    <source>
        <dbReference type="PROSITE-ProRule" id="PRU00042"/>
    </source>
</evidence>
<keyword evidence="15" id="KW-1185">Reference proteome</keyword>
<evidence type="ECO:0000256" key="2">
    <source>
        <dbReference type="ARBA" id="ARBA00006991"/>
    </source>
</evidence>
<dbReference type="PANTHER" id="PTHR23235">
    <property type="entry name" value="KRUEPPEL-LIKE TRANSCRIPTION FACTOR"/>
    <property type="match status" value="1"/>
</dbReference>
<evidence type="ECO:0000256" key="9">
    <source>
        <dbReference type="ARBA" id="ARBA00023163"/>
    </source>
</evidence>
<keyword evidence="5 11" id="KW-0863">Zinc-finger</keyword>
<evidence type="ECO:0000256" key="12">
    <source>
        <dbReference type="SAM" id="MobiDB-lite"/>
    </source>
</evidence>
<feature type="compositionally biased region" description="Acidic residues" evidence="12">
    <location>
        <begin position="137"/>
        <end position="153"/>
    </location>
</feature>
<keyword evidence="10" id="KW-0539">Nucleus</keyword>
<dbReference type="PROSITE" id="PS50157">
    <property type="entry name" value="ZINC_FINGER_C2H2_2"/>
    <property type="match status" value="7"/>
</dbReference>
<name>A0A8C9YLI1_SANLU</name>
<sequence length="400" mass="45418">MDRHRKQLEVVLKPESKLRGEALPSDVQKVIVGEEHQQEWSSSLDQEDTQPPHIKEEQEELQISQDPEQLQGLEEATITKFPFTPVLVKSEDDEEKHQLSRLNQRKTEQMKTEAEGEDCGGPESAMNSDPDTHLQPDTDDETGESSEPETDDSADWKETREPWSGLNSMNNDEVLVNDSRCTTGEKEHEKRFGTSGHLKRHMRSHTGKRPFSCSVCKKAFKQRGHLHKHMRTHTGEKPFRCSVCKKAFKLSEYLQAHMRIHTGEKPFSCSVCKKAFTVSGNLQAHMRIHTGEKPFSCSVCKKAFTESGSLQKHMRIHTGEKPFSCSVCKKAFRVSGHLQAHMRIHTGEKPFSCSVCKKAFKEKGGLHRHMITHTGGKLLSSVKWSSSLEGEHRTSVRETI</sequence>
<dbReference type="InterPro" id="IPR013087">
    <property type="entry name" value="Znf_C2H2_type"/>
</dbReference>
<dbReference type="GO" id="GO:0000981">
    <property type="term" value="F:DNA-binding transcription factor activity, RNA polymerase II-specific"/>
    <property type="evidence" value="ECO:0007669"/>
    <property type="project" value="TreeGrafter"/>
</dbReference>
<dbReference type="Ensembl" id="ENSSLUT00000028158.1">
    <property type="protein sequence ID" value="ENSSLUP00000027270.1"/>
    <property type="gene ID" value="ENSSLUG00000012376.1"/>
</dbReference>
<keyword evidence="8" id="KW-0238">DNA-binding</keyword>